<dbReference type="Gene3D" id="3.30.450.40">
    <property type="match status" value="1"/>
</dbReference>
<evidence type="ECO:0000313" key="6">
    <source>
        <dbReference type="EMBL" id="GEK85646.1"/>
    </source>
</evidence>
<dbReference type="OrthoDB" id="4068713at2"/>
<dbReference type="InterPro" id="IPR029016">
    <property type="entry name" value="GAF-like_dom_sf"/>
</dbReference>
<dbReference type="GO" id="GO:0045892">
    <property type="term" value="P:negative regulation of DNA-templated transcription"/>
    <property type="evidence" value="ECO:0007669"/>
    <property type="project" value="TreeGrafter"/>
</dbReference>
<name>A0A511ACB2_9MICO</name>
<dbReference type="InterPro" id="IPR036388">
    <property type="entry name" value="WH-like_DNA-bd_sf"/>
</dbReference>
<sequence length="249" mass="26954">MANSRSGDSMTERIVRVLDTFTTERTMQTATEIAERTGLPSSTAHRIVGDLVAAGLLERDEEMRIRLGMRLWELALRGSSALRLRQAALPHMEQVQTVIREHTQLAVLEHEEALFLERLSHPDAGANITRIAGRLPLHASSSGLVLLAHADPALRERVMSLPLRAVSQETVTDAGVLRRLLTTIRRQGFVVAPGSIERVSTGVAVPVRNRGEVVAALSVVLPRESAPAPAVDALLAAARGIEQELGSGR</sequence>
<dbReference type="SUPFAM" id="SSF46785">
    <property type="entry name" value="Winged helix' DNA-binding domain"/>
    <property type="match status" value="1"/>
</dbReference>
<dbReference type="PANTHER" id="PTHR30136">
    <property type="entry name" value="HELIX-TURN-HELIX TRANSCRIPTIONAL REGULATOR, ICLR FAMILY"/>
    <property type="match status" value="1"/>
</dbReference>
<organism evidence="6 7">
    <name type="scientific">Microbacterium aerolatum</name>
    <dbReference type="NCBI Taxonomy" id="153731"/>
    <lineage>
        <taxon>Bacteria</taxon>
        <taxon>Bacillati</taxon>
        <taxon>Actinomycetota</taxon>
        <taxon>Actinomycetes</taxon>
        <taxon>Micrococcales</taxon>
        <taxon>Microbacteriaceae</taxon>
        <taxon>Microbacterium</taxon>
    </lineage>
</organism>
<dbReference type="Pfam" id="PF01614">
    <property type="entry name" value="IclR_C"/>
    <property type="match status" value="1"/>
</dbReference>
<keyword evidence="1" id="KW-0805">Transcription regulation</keyword>
<dbReference type="InterPro" id="IPR036390">
    <property type="entry name" value="WH_DNA-bd_sf"/>
</dbReference>
<dbReference type="InterPro" id="IPR014757">
    <property type="entry name" value="Tscrpt_reg_IclR_C"/>
</dbReference>
<dbReference type="SMART" id="SM00346">
    <property type="entry name" value="HTH_ICLR"/>
    <property type="match status" value="1"/>
</dbReference>
<dbReference type="Proteomes" id="UP000321225">
    <property type="component" value="Unassembled WGS sequence"/>
</dbReference>
<evidence type="ECO:0000313" key="7">
    <source>
        <dbReference type="Proteomes" id="UP000321225"/>
    </source>
</evidence>
<dbReference type="InterPro" id="IPR005471">
    <property type="entry name" value="Tscrpt_reg_IclR_N"/>
</dbReference>
<keyword evidence="2" id="KW-0238">DNA-binding</keyword>
<dbReference type="GO" id="GO:0003700">
    <property type="term" value="F:DNA-binding transcription factor activity"/>
    <property type="evidence" value="ECO:0007669"/>
    <property type="project" value="TreeGrafter"/>
</dbReference>
<dbReference type="SUPFAM" id="SSF55781">
    <property type="entry name" value="GAF domain-like"/>
    <property type="match status" value="1"/>
</dbReference>
<proteinExistence type="predicted"/>
<evidence type="ECO:0000259" key="4">
    <source>
        <dbReference type="PROSITE" id="PS51077"/>
    </source>
</evidence>
<evidence type="ECO:0000256" key="1">
    <source>
        <dbReference type="ARBA" id="ARBA00023015"/>
    </source>
</evidence>
<evidence type="ECO:0000256" key="2">
    <source>
        <dbReference type="ARBA" id="ARBA00023125"/>
    </source>
</evidence>
<dbReference type="EMBL" id="BJUW01000003">
    <property type="protein sequence ID" value="GEK85646.1"/>
    <property type="molecule type" value="Genomic_DNA"/>
</dbReference>
<gene>
    <name evidence="6" type="ORF">MAE01_08220</name>
</gene>
<feature type="domain" description="IclR-ED" evidence="5">
    <location>
        <begin position="70"/>
        <end position="247"/>
    </location>
</feature>
<dbReference type="InterPro" id="IPR050707">
    <property type="entry name" value="HTH_MetabolicPath_Reg"/>
</dbReference>
<reference evidence="6 7" key="1">
    <citation type="submission" date="2019-07" db="EMBL/GenBank/DDBJ databases">
        <title>Whole genome shotgun sequence of Microbacterium aerolatum NBRC 103071.</title>
        <authorList>
            <person name="Hosoyama A."/>
            <person name="Uohara A."/>
            <person name="Ohji S."/>
            <person name="Ichikawa N."/>
        </authorList>
    </citation>
    <scope>NUCLEOTIDE SEQUENCE [LARGE SCALE GENOMIC DNA]</scope>
    <source>
        <strain evidence="6 7">NBRC 103071</strain>
    </source>
</reference>
<dbReference type="RefSeq" id="WP_147038287.1">
    <property type="nucleotide sequence ID" value="NZ_BJUW01000003.1"/>
</dbReference>
<evidence type="ECO:0000256" key="3">
    <source>
        <dbReference type="ARBA" id="ARBA00023163"/>
    </source>
</evidence>
<dbReference type="PANTHER" id="PTHR30136:SF24">
    <property type="entry name" value="HTH-TYPE TRANSCRIPTIONAL REPRESSOR ALLR"/>
    <property type="match status" value="1"/>
</dbReference>
<accession>A0A511ACB2</accession>
<keyword evidence="7" id="KW-1185">Reference proteome</keyword>
<protein>
    <submittedName>
        <fullName evidence="6">IclR family transcriptional regulator</fullName>
    </submittedName>
</protein>
<feature type="domain" description="HTH iclR-type" evidence="4">
    <location>
        <begin position="8"/>
        <end position="69"/>
    </location>
</feature>
<dbReference type="PROSITE" id="PS51078">
    <property type="entry name" value="ICLR_ED"/>
    <property type="match status" value="1"/>
</dbReference>
<dbReference type="GO" id="GO:0003677">
    <property type="term" value="F:DNA binding"/>
    <property type="evidence" value="ECO:0007669"/>
    <property type="project" value="UniProtKB-KW"/>
</dbReference>
<dbReference type="Pfam" id="PF09339">
    <property type="entry name" value="HTH_IclR"/>
    <property type="match status" value="1"/>
</dbReference>
<comment type="caution">
    <text evidence="6">The sequence shown here is derived from an EMBL/GenBank/DDBJ whole genome shotgun (WGS) entry which is preliminary data.</text>
</comment>
<dbReference type="PROSITE" id="PS51077">
    <property type="entry name" value="HTH_ICLR"/>
    <property type="match status" value="1"/>
</dbReference>
<keyword evidence="3" id="KW-0804">Transcription</keyword>
<dbReference type="Gene3D" id="1.10.10.10">
    <property type="entry name" value="Winged helix-like DNA-binding domain superfamily/Winged helix DNA-binding domain"/>
    <property type="match status" value="1"/>
</dbReference>
<dbReference type="AlphaFoldDB" id="A0A511ACB2"/>
<evidence type="ECO:0000259" key="5">
    <source>
        <dbReference type="PROSITE" id="PS51078"/>
    </source>
</evidence>